<evidence type="ECO:0000313" key="2">
    <source>
        <dbReference type="Proteomes" id="UP000051634"/>
    </source>
</evidence>
<dbReference type="OrthoDB" id="9803279at2"/>
<name>A0A0T5YX92_9GAMM</name>
<dbReference type="EMBL" id="LDXT01000083">
    <property type="protein sequence ID" value="KRT55137.1"/>
    <property type="molecule type" value="Genomic_DNA"/>
</dbReference>
<gene>
    <name evidence="1" type="ORF">Ga0074115_11432</name>
</gene>
<protein>
    <submittedName>
        <fullName evidence="1">PEP-CTERM motif</fullName>
    </submittedName>
</protein>
<dbReference type="AlphaFoldDB" id="A0A0T5YX92"/>
<dbReference type="Proteomes" id="UP000051634">
    <property type="component" value="Unassembled WGS sequence"/>
</dbReference>
<accession>A0A0T5YX92</accession>
<dbReference type="RefSeq" id="WP_157292724.1">
    <property type="nucleotide sequence ID" value="NZ_KQ557130.1"/>
</dbReference>
<keyword evidence="2" id="KW-1185">Reference proteome</keyword>
<proteinExistence type="predicted"/>
<comment type="caution">
    <text evidence="1">The sequence shown here is derived from an EMBL/GenBank/DDBJ whole genome shotgun (WGS) entry which is preliminary data.</text>
</comment>
<organism evidence="1 2">
    <name type="scientific">endosymbiont of Ridgeia piscesae</name>
    <dbReference type="NCBI Taxonomy" id="54398"/>
    <lineage>
        <taxon>Bacteria</taxon>
        <taxon>Pseudomonadati</taxon>
        <taxon>Pseudomonadota</taxon>
        <taxon>Gammaproteobacteria</taxon>
        <taxon>sulfur-oxidizing symbionts</taxon>
    </lineage>
</organism>
<evidence type="ECO:0000313" key="1">
    <source>
        <dbReference type="EMBL" id="KRT55137.1"/>
    </source>
</evidence>
<sequence length="257" mass="28759">METHSRIYYQVNGYRADLIAEDQDRYSGSLYDMPASPGGWGQQFQLGSWTEYYYTDPMFHDGVEYRFPDTPAGSVPGPSRLGADGNSRTTITLGPDDTDPTIYMTFDQGLYGYNQDPYLEAVNGYYDWWAEGTIELEWTFRVIGEGAWLEIGSQLARFMPYVDYEVVLHDWGGGSPVWLGGDNFGLEDSHLYTLSIYTYVGTAGDPDPDGTVDLYFRNAELAYVAEPSSLSLMLLGMVGMVWSAVRQQRPGIGHSPS</sequence>
<reference evidence="1 2" key="1">
    <citation type="submission" date="2015-11" db="EMBL/GenBank/DDBJ databases">
        <title>The genome of Candidatus Endoriftia persephone in Ridgeia piscesae and population structure of the North Eastern Pacific vestimentiferan symbionts.</title>
        <authorList>
            <person name="Perez M."/>
            <person name="Juniper K.S."/>
        </authorList>
    </citation>
    <scope>NUCLEOTIDE SEQUENCE [LARGE SCALE GENOMIC DNA]</scope>
    <source>
        <strain evidence="1">Ind11</strain>
    </source>
</reference>